<dbReference type="InterPro" id="IPR050766">
    <property type="entry name" value="Bact_Lucif_Oxidored"/>
</dbReference>
<proteinExistence type="predicted"/>
<accession>A0A382FMT1</accession>
<dbReference type="Gene3D" id="3.20.20.30">
    <property type="entry name" value="Luciferase-like domain"/>
    <property type="match status" value="1"/>
</dbReference>
<dbReference type="Pfam" id="PF00296">
    <property type="entry name" value="Bac_luciferase"/>
    <property type="match status" value="1"/>
</dbReference>
<dbReference type="PANTHER" id="PTHR30137">
    <property type="entry name" value="LUCIFERASE-LIKE MONOOXYGENASE"/>
    <property type="match status" value="1"/>
</dbReference>
<gene>
    <name evidence="2" type="ORF">METZ01_LOCUS216377</name>
</gene>
<dbReference type="GO" id="GO:0005829">
    <property type="term" value="C:cytosol"/>
    <property type="evidence" value="ECO:0007669"/>
    <property type="project" value="TreeGrafter"/>
</dbReference>
<feature type="domain" description="Luciferase-like" evidence="1">
    <location>
        <begin position="27"/>
        <end position="285"/>
    </location>
</feature>
<organism evidence="2">
    <name type="scientific">marine metagenome</name>
    <dbReference type="NCBI Taxonomy" id="408172"/>
    <lineage>
        <taxon>unclassified sequences</taxon>
        <taxon>metagenomes</taxon>
        <taxon>ecological metagenomes</taxon>
    </lineage>
</organism>
<dbReference type="SUPFAM" id="SSF51679">
    <property type="entry name" value="Bacterial luciferase-like"/>
    <property type="match status" value="1"/>
</dbReference>
<sequence>MIKSFGSLYAGHVDFPDLGFDATPVNDRWLSEEQLNTVYSKAEAIAKTMDSNGFDIFWMAEHHFQREGYEVIPNLLMLAVHLAHITSNIRIGCGFNISPMWHPLRLAEDYATADILTKGRVVFGVGRGYHTREVEVFGNPMIDAEANRNLFEEQVEIINKAFSKESFAHRGENYTIPPEVPYRGYDLKDITLVPRPVNRPVECWQPIVSASERGLNFMARNNMKGIIGGGAAVGGASDEVIYSWQKMQEKYGTETELGGNLCIGYSVHIAESEEKGIAEARPFFEENMKMFAPLG</sequence>
<reference evidence="2" key="1">
    <citation type="submission" date="2018-05" db="EMBL/GenBank/DDBJ databases">
        <authorList>
            <person name="Lanie J.A."/>
            <person name="Ng W.-L."/>
            <person name="Kazmierczak K.M."/>
            <person name="Andrzejewski T.M."/>
            <person name="Davidsen T.M."/>
            <person name="Wayne K.J."/>
            <person name="Tettelin H."/>
            <person name="Glass J.I."/>
            <person name="Rusch D."/>
            <person name="Podicherti R."/>
            <person name="Tsui H.-C.T."/>
            <person name="Winkler M.E."/>
        </authorList>
    </citation>
    <scope>NUCLEOTIDE SEQUENCE</scope>
</reference>
<dbReference type="AlphaFoldDB" id="A0A382FMT1"/>
<protein>
    <recommendedName>
        <fullName evidence="1">Luciferase-like domain-containing protein</fullName>
    </recommendedName>
</protein>
<dbReference type="InterPro" id="IPR011251">
    <property type="entry name" value="Luciferase-like_dom"/>
</dbReference>
<dbReference type="PANTHER" id="PTHR30137:SF6">
    <property type="entry name" value="LUCIFERASE-LIKE MONOOXYGENASE"/>
    <property type="match status" value="1"/>
</dbReference>
<name>A0A382FMT1_9ZZZZ</name>
<evidence type="ECO:0000259" key="1">
    <source>
        <dbReference type="Pfam" id="PF00296"/>
    </source>
</evidence>
<dbReference type="InterPro" id="IPR036661">
    <property type="entry name" value="Luciferase-like_sf"/>
</dbReference>
<dbReference type="GO" id="GO:0016705">
    <property type="term" value="F:oxidoreductase activity, acting on paired donors, with incorporation or reduction of molecular oxygen"/>
    <property type="evidence" value="ECO:0007669"/>
    <property type="project" value="InterPro"/>
</dbReference>
<evidence type="ECO:0000313" key="2">
    <source>
        <dbReference type="EMBL" id="SVB63523.1"/>
    </source>
</evidence>
<feature type="non-terminal residue" evidence="2">
    <location>
        <position position="295"/>
    </location>
</feature>
<dbReference type="EMBL" id="UINC01050494">
    <property type="protein sequence ID" value="SVB63523.1"/>
    <property type="molecule type" value="Genomic_DNA"/>
</dbReference>